<proteinExistence type="predicted"/>
<accession>A0A327PSE6</accession>
<evidence type="ECO:0000313" key="1">
    <source>
        <dbReference type="EMBL" id="RAI95285.1"/>
    </source>
</evidence>
<dbReference type="Proteomes" id="UP000249610">
    <property type="component" value="Unassembled WGS sequence"/>
</dbReference>
<gene>
    <name evidence="1" type="ORF">LV83_00536</name>
</gene>
<keyword evidence="2" id="KW-1185">Reference proteome</keyword>
<dbReference type="AlphaFoldDB" id="A0A327PSE6"/>
<evidence type="ECO:0000313" key="2">
    <source>
        <dbReference type="Proteomes" id="UP000249610"/>
    </source>
</evidence>
<protein>
    <submittedName>
        <fullName evidence="1">Uncharacterized protein</fullName>
    </submittedName>
</protein>
<organism evidence="1 2">
    <name type="scientific">Algoriphagus yeomjeoni</name>
    <dbReference type="NCBI Taxonomy" id="291403"/>
    <lineage>
        <taxon>Bacteria</taxon>
        <taxon>Pseudomonadati</taxon>
        <taxon>Bacteroidota</taxon>
        <taxon>Cytophagia</taxon>
        <taxon>Cytophagales</taxon>
        <taxon>Cyclobacteriaceae</taxon>
        <taxon>Algoriphagus</taxon>
    </lineage>
</organism>
<dbReference type="EMBL" id="QLLK01000001">
    <property type="protein sequence ID" value="RAI95285.1"/>
    <property type="molecule type" value="Genomic_DNA"/>
</dbReference>
<sequence>MINFTNVFIFYQTGKDFVEDCAEFWQVSFFAKYNLLFIFKNIIPPELHEIA</sequence>
<reference evidence="1 2" key="1">
    <citation type="submission" date="2018-06" db="EMBL/GenBank/DDBJ databases">
        <title>Genomic Encyclopedia of Archaeal and Bacterial Type Strains, Phase II (KMG-II): from individual species to whole genera.</title>
        <authorList>
            <person name="Goeker M."/>
        </authorList>
    </citation>
    <scope>NUCLEOTIDE SEQUENCE [LARGE SCALE GENOMIC DNA]</scope>
    <source>
        <strain evidence="1 2">DSM 23446</strain>
    </source>
</reference>
<name>A0A327PSE6_9BACT</name>
<comment type="caution">
    <text evidence="1">The sequence shown here is derived from an EMBL/GenBank/DDBJ whole genome shotgun (WGS) entry which is preliminary data.</text>
</comment>